<dbReference type="PANTHER" id="PTHR42852:SF17">
    <property type="entry name" value="THIOREDOXIN-LIKE PROTEIN HI_1115"/>
    <property type="match status" value="1"/>
</dbReference>
<protein>
    <submittedName>
        <fullName evidence="3">Redoxin domain-containing protein</fullName>
    </submittedName>
</protein>
<reference evidence="3 4" key="1">
    <citation type="journal article" date="2019" name="Microorganisms">
        <title>Paenibacillus lutrae sp. nov., A Chitinolytic Species Isolated from A River Otter in Castril Natural Park, Granada, Spain.</title>
        <authorList>
            <person name="Rodriguez M."/>
            <person name="Reina J.C."/>
            <person name="Bejar V."/>
            <person name="Llamas I."/>
        </authorList>
    </citation>
    <scope>NUCLEOTIDE SEQUENCE [LARGE SCALE GENOMIC DNA]</scope>
    <source>
        <strain evidence="3 4">N10</strain>
    </source>
</reference>
<dbReference type="InterPro" id="IPR036249">
    <property type="entry name" value="Thioredoxin-like_sf"/>
</dbReference>
<gene>
    <name evidence="3" type="ORF">EDM21_04455</name>
</gene>
<dbReference type="PROSITE" id="PS00194">
    <property type="entry name" value="THIOREDOXIN_1"/>
    <property type="match status" value="1"/>
</dbReference>
<dbReference type="InterPro" id="IPR013766">
    <property type="entry name" value="Thioredoxin_domain"/>
</dbReference>
<dbReference type="PROSITE" id="PS51352">
    <property type="entry name" value="THIOREDOXIN_2"/>
    <property type="match status" value="1"/>
</dbReference>
<proteinExistence type="predicted"/>
<sequence>MKKSILGMLILAGLIAYGFYDYYNSKNEELSPGARVDVSNRKEGIQKGQIAPDFALTDLAGNPVKLSEYRGKTVFVNFWATWCPPCRAEMPHMQKVHDKYNDKNVVFLAVNLTHTEEKPAAVHEFADNYGLTFPIVLDEEGAVSKKYQIVAYPTTYIVDKQGVIREKYQGAINDEIMEDAIKRFK</sequence>
<evidence type="ECO:0000256" key="1">
    <source>
        <dbReference type="ARBA" id="ARBA00023157"/>
    </source>
</evidence>
<dbReference type="InterPro" id="IPR017937">
    <property type="entry name" value="Thioredoxin_CS"/>
</dbReference>
<feature type="domain" description="Thioredoxin" evidence="2">
    <location>
        <begin position="45"/>
        <end position="185"/>
    </location>
</feature>
<dbReference type="CDD" id="cd02966">
    <property type="entry name" value="TlpA_like_family"/>
    <property type="match status" value="1"/>
</dbReference>
<dbReference type="InterPro" id="IPR050553">
    <property type="entry name" value="Thioredoxin_ResA/DsbE_sf"/>
</dbReference>
<evidence type="ECO:0000313" key="4">
    <source>
        <dbReference type="Proteomes" id="UP000490800"/>
    </source>
</evidence>
<dbReference type="EMBL" id="RHLK01000002">
    <property type="protein sequence ID" value="MVO98778.1"/>
    <property type="molecule type" value="Genomic_DNA"/>
</dbReference>
<dbReference type="Gene3D" id="3.40.30.10">
    <property type="entry name" value="Glutaredoxin"/>
    <property type="match status" value="1"/>
</dbReference>
<dbReference type="PANTHER" id="PTHR42852">
    <property type="entry name" value="THIOL:DISULFIDE INTERCHANGE PROTEIN DSBE"/>
    <property type="match status" value="1"/>
</dbReference>
<keyword evidence="4" id="KW-1185">Reference proteome</keyword>
<evidence type="ECO:0000259" key="2">
    <source>
        <dbReference type="PROSITE" id="PS51352"/>
    </source>
</evidence>
<keyword evidence="1" id="KW-1015">Disulfide bond</keyword>
<dbReference type="OrthoDB" id="25753at2"/>
<dbReference type="AlphaFoldDB" id="A0A7X3JY63"/>
<comment type="caution">
    <text evidence="3">The sequence shown here is derived from an EMBL/GenBank/DDBJ whole genome shotgun (WGS) entry which is preliminary data.</text>
</comment>
<dbReference type="Pfam" id="PF00578">
    <property type="entry name" value="AhpC-TSA"/>
    <property type="match status" value="1"/>
</dbReference>
<dbReference type="RefSeq" id="WP_157333257.1">
    <property type="nucleotide sequence ID" value="NZ_RHLK01000002.1"/>
</dbReference>
<dbReference type="InterPro" id="IPR000866">
    <property type="entry name" value="AhpC/TSA"/>
</dbReference>
<dbReference type="SUPFAM" id="SSF52833">
    <property type="entry name" value="Thioredoxin-like"/>
    <property type="match status" value="1"/>
</dbReference>
<name>A0A7X3JY63_9BACL</name>
<evidence type="ECO:0000313" key="3">
    <source>
        <dbReference type="EMBL" id="MVO98778.1"/>
    </source>
</evidence>
<dbReference type="GO" id="GO:0016491">
    <property type="term" value="F:oxidoreductase activity"/>
    <property type="evidence" value="ECO:0007669"/>
    <property type="project" value="InterPro"/>
</dbReference>
<organism evidence="3 4">
    <name type="scientific">Paenibacillus lutrae</name>
    <dbReference type="NCBI Taxonomy" id="2078573"/>
    <lineage>
        <taxon>Bacteria</taxon>
        <taxon>Bacillati</taxon>
        <taxon>Bacillota</taxon>
        <taxon>Bacilli</taxon>
        <taxon>Bacillales</taxon>
        <taxon>Paenibacillaceae</taxon>
        <taxon>Paenibacillus</taxon>
    </lineage>
</organism>
<dbReference type="Proteomes" id="UP000490800">
    <property type="component" value="Unassembled WGS sequence"/>
</dbReference>
<accession>A0A7X3JY63</accession>
<dbReference type="GO" id="GO:0016209">
    <property type="term" value="F:antioxidant activity"/>
    <property type="evidence" value="ECO:0007669"/>
    <property type="project" value="InterPro"/>
</dbReference>